<comment type="caution">
    <text evidence="1">The sequence shown here is derived from an EMBL/GenBank/DDBJ whole genome shotgun (WGS) entry which is preliminary data.</text>
</comment>
<reference evidence="1" key="1">
    <citation type="journal article" date="2015" name="Nature">
        <title>Complex archaea that bridge the gap between prokaryotes and eukaryotes.</title>
        <authorList>
            <person name="Spang A."/>
            <person name="Saw J.H."/>
            <person name="Jorgensen S.L."/>
            <person name="Zaremba-Niedzwiedzka K."/>
            <person name="Martijn J."/>
            <person name="Lind A.E."/>
            <person name="van Eijk R."/>
            <person name="Schleper C."/>
            <person name="Guy L."/>
            <person name="Ettema T.J."/>
        </authorList>
    </citation>
    <scope>NUCLEOTIDE SEQUENCE</scope>
</reference>
<accession>A0A0F9PVR8</accession>
<dbReference type="AlphaFoldDB" id="A0A0F9PVR8"/>
<evidence type="ECO:0000313" key="1">
    <source>
        <dbReference type="EMBL" id="KKN28807.1"/>
    </source>
</evidence>
<organism evidence="1">
    <name type="scientific">marine sediment metagenome</name>
    <dbReference type="NCBI Taxonomy" id="412755"/>
    <lineage>
        <taxon>unclassified sequences</taxon>
        <taxon>metagenomes</taxon>
        <taxon>ecological metagenomes</taxon>
    </lineage>
</organism>
<gene>
    <name evidence="1" type="ORF">LCGC14_0850550</name>
</gene>
<proteinExistence type="predicted"/>
<protein>
    <submittedName>
        <fullName evidence="1">Uncharacterized protein</fullName>
    </submittedName>
</protein>
<sequence length="84" mass="9728">MTNLMYKRIADGTVARRTHEVMQQQLCREAEIKCWRAWFVHRRPMKLILDGIYFGATHKTVRVVGPSLARSRGMRHGLVISFGS</sequence>
<name>A0A0F9PVR8_9ZZZZ</name>
<dbReference type="EMBL" id="LAZR01002533">
    <property type="protein sequence ID" value="KKN28807.1"/>
    <property type="molecule type" value="Genomic_DNA"/>
</dbReference>